<organism evidence="2 3">
    <name type="scientific">Patella caerulea</name>
    <name type="common">Rayed Mediterranean limpet</name>
    <dbReference type="NCBI Taxonomy" id="87958"/>
    <lineage>
        <taxon>Eukaryota</taxon>
        <taxon>Metazoa</taxon>
        <taxon>Spiralia</taxon>
        <taxon>Lophotrochozoa</taxon>
        <taxon>Mollusca</taxon>
        <taxon>Gastropoda</taxon>
        <taxon>Patellogastropoda</taxon>
        <taxon>Patelloidea</taxon>
        <taxon>Patellidae</taxon>
        <taxon>Patella</taxon>
    </lineage>
</organism>
<sequence>MARHPEIFLVVTAIFIIFLGRYGTSLQAKTITEPPKEPKRFFPSFSPVLDLPYGNLEPVVNILEKDRFIFVMYYAPWCAKSMTMRWEFQKAAKFMQNQVKFIGINCWWPEGSCRKRYKFVMFPVLYAYFSQLDGYRYLGSASAEYMVKFLEDLTYPLSLLHTQDEVVDVVAKYDTAVVAYFGFNTSPQPPGYLQYYYASMRSVEHDPYQVMKYCVITQFNLASVYNLTNISDIVLMRSSNTSLKFPSDANYTSSYIVSWVLQNRQKPVIKWITPLGVKSLTLSRQISLGPSLVLFTPINQLFDINIYIHMLKNIALHFTSDCVNDTSFSSNTIINSYQLYSLNTLQKYNDIVSVCNQLKKQSLSKVYSAKCCVTLANQSSSKNVCEVCHHKQSFSPILPSSSNCAIDVKLHTSILPTKTLQDIDAKICHNSRQNYNTNEHSSFCCETCAENKMTIESEAFNKNGRRRTDRYVYQNLELLPLRLCKRLTLQKLQGLYTVPDLPDFDIPSNFTNLGCKQNRSLGFYAIDSMHHSLFAKRLGVDMERLAVLPTAVIIDREAEEHYILKENFTATNVVSFIVNFTIGRLRRALLSHEPVVNTCTEDDMCIAELTSQTFQQYINRQHQDVVVLVYAPWCGFCTSVNHLYLSLAKYFKTNTNIVFTRIDGDSNDLPWEYTVEQYPTIMFFPANRKSDSVVYPESVPYTLSNLVRFILKHSTFKLRTEAAVSVCTKTCIQRNREYAQRMAYLLKQRLNRLRTRLRLITRSTTDYVEYAVSVLSEKIQKLSTQLETVNRFYQYLQKTHHQIEYSQLAKFIVS</sequence>
<feature type="domain" description="Thioredoxin" evidence="1">
    <location>
        <begin position="567"/>
        <end position="715"/>
    </location>
</feature>
<dbReference type="InterPro" id="IPR052792">
    <property type="entry name" value="Thioredoxin_dom-contain_11"/>
</dbReference>
<proteinExistence type="predicted"/>
<dbReference type="PANTHER" id="PTHR46497">
    <property type="entry name" value="THIOREDOXIN DOMAIN-CONTAINING PROTEIN 11"/>
    <property type="match status" value="1"/>
</dbReference>
<dbReference type="SUPFAM" id="SSF52833">
    <property type="entry name" value="Thioredoxin-like"/>
    <property type="match status" value="2"/>
</dbReference>
<dbReference type="PANTHER" id="PTHR46497:SF1">
    <property type="entry name" value="THIOREDOXIN DOMAIN-CONTAINING PROTEIN 11"/>
    <property type="match status" value="1"/>
</dbReference>
<dbReference type="EMBL" id="JAZGQO010000014">
    <property type="protein sequence ID" value="KAK6170535.1"/>
    <property type="molecule type" value="Genomic_DNA"/>
</dbReference>
<dbReference type="PROSITE" id="PS51352">
    <property type="entry name" value="THIOREDOXIN_2"/>
    <property type="match status" value="1"/>
</dbReference>
<dbReference type="AlphaFoldDB" id="A0AAN8PHC7"/>
<reference evidence="2 3" key="1">
    <citation type="submission" date="2024-01" db="EMBL/GenBank/DDBJ databases">
        <title>The genome of the rayed Mediterranean limpet Patella caerulea (Linnaeus, 1758).</title>
        <authorList>
            <person name="Anh-Thu Weber A."/>
            <person name="Halstead-Nussloch G."/>
        </authorList>
    </citation>
    <scope>NUCLEOTIDE SEQUENCE [LARGE SCALE GENOMIC DNA]</scope>
    <source>
        <strain evidence="2">AATW-2023a</strain>
        <tissue evidence="2">Whole specimen</tissue>
    </source>
</reference>
<protein>
    <recommendedName>
        <fullName evidence="1">Thioredoxin domain-containing protein</fullName>
    </recommendedName>
</protein>
<dbReference type="Proteomes" id="UP001347796">
    <property type="component" value="Unassembled WGS sequence"/>
</dbReference>
<dbReference type="Pfam" id="PF00085">
    <property type="entry name" value="Thioredoxin"/>
    <property type="match status" value="2"/>
</dbReference>
<dbReference type="CDD" id="cd02995">
    <property type="entry name" value="PDI_a_PDI_a'_C"/>
    <property type="match status" value="1"/>
</dbReference>
<name>A0AAN8PHC7_PATCE</name>
<evidence type="ECO:0000259" key="1">
    <source>
        <dbReference type="PROSITE" id="PS51352"/>
    </source>
</evidence>
<evidence type="ECO:0000313" key="3">
    <source>
        <dbReference type="Proteomes" id="UP001347796"/>
    </source>
</evidence>
<dbReference type="Pfam" id="PF26234">
    <property type="entry name" value="TXNDC11_2nd"/>
    <property type="match status" value="1"/>
</dbReference>
<gene>
    <name evidence="2" type="ORF">SNE40_018909</name>
</gene>
<comment type="caution">
    <text evidence="2">The sequence shown here is derived from an EMBL/GenBank/DDBJ whole genome shotgun (WGS) entry which is preliminary data.</text>
</comment>
<dbReference type="InterPro" id="IPR058777">
    <property type="entry name" value="TXNDC11_thioredoxin"/>
</dbReference>
<accession>A0AAN8PHC7</accession>
<dbReference type="InterPro" id="IPR036249">
    <property type="entry name" value="Thioredoxin-like_sf"/>
</dbReference>
<dbReference type="Gene3D" id="3.40.30.10">
    <property type="entry name" value="Glutaredoxin"/>
    <property type="match status" value="2"/>
</dbReference>
<dbReference type="InterPro" id="IPR013766">
    <property type="entry name" value="Thioredoxin_domain"/>
</dbReference>
<evidence type="ECO:0000313" key="2">
    <source>
        <dbReference type="EMBL" id="KAK6170535.1"/>
    </source>
</evidence>
<keyword evidence="3" id="KW-1185">Reference proteome</keyword>